<dbReference type="SUPFAM" id="SSF81606">
    <property type="entry name" value="PP2C-like"/>
    <property type="match status" value="1"/>
</dbReference>
<evidence type="ECO:0000256" key="13">
    <source>
        <dbReference type="ARBA" id="ARBA00056274"/>
    </source>
</evidence>
<keyword evidence="19" id="KW-1185">Reference proteome</keyword>
<dbReference type="SMART" id="SM00065">
    <property type="entry name" value="GAF"/>
    <property type="match status" value="1"/>
</dbReference>
<evidence type="ECO:0000256" key="2">
    <source>
        <dbReference type="ARBA" id="ARBA00022553"/>
    </source>
</evidence>
<accession>A0A3D9V2K8</accession>
<dbReference type="PANTHER" id="PTHR43156:SF2">
    <property type="entry name" value="STAGE II SPORULATION PROTEIN E"/>
    <property type="match status" value="1"/>
</dbReference>
<reference evidence="18 19" key="1">
    <citation type="submission" date="2018-08" db="EMBL/GenBank/DDBJ databases">
        <title>Sequencing the genomes of 1000 actinobacteria strains.</title>
        <authorList>
            <person name="Klenk H.-P."/>
        </authorList>
    </citation>
    <scope>NUCLEOTIDE SEQUENCE [LARGE SCALE GENOMIC DNA]</scope>
    <source>
        <strain evidence="18 19">DSM 22891</strain>
    </source>
</reference>
<feature type="region of interest" description="Disordered" evidence="16">
    <location>
        <begin position="594"/>
        <end position="617"/>
    </location>
</feature>
<dbReference type="NCBIfam" id="TIGR00229">
    <property type="entry name" value="sensory_box"/>
    <property type="match status" value="1"/>
</dbReference>
<dbReference type="GO" id="GO:0005524">
    <property type="term" value="F:ATP binding"/>
    <property type="evidence" value="ECO:0007669"/>
    <property type="project" value="UniProtKB-KW"/>
</dbReference>
<dbReference type="GO" id="GO:0016301">
    <property type="term" value="F:kinase activity"/>
    <property type="evidence" value="ECO:0007669"/>
    <property type="project" value="UniProtKB-KW"/>
</dbReference>
<dbReference type="GO" id="GO:0046872">
    <property type="term" value="F:metal ion binding"/>
    <property type="evidence" value="ECO:0007669"/>
    <property type="project" value="UniProtKB-KW"/>
</dbReference>
<dbReference type="OrthoDB" id="319881at2"/>
<evidence type="ECO:0000256" key="10">
    <source>
        <dbReference type="ARBA" id="ARBA00022912"/>
    </source>
</evidence>
<name>A0A3D9V2K8_THECX</name>
<dbReference type="InterPro" id="IPR035965">
    <property type="entry name" value="PAS-like_dom_sf"/>
</dbReference>
<comment type="function">
    <text evidence="13">Primarily acts as an independent SigF regulator that is sensitive to the osmosensory signal, mediating the cross talk of PknD with the SigF regulon. Possesses both phosphatase and kinase activities. The kinase domain functions as a classic anti-sigma factor-like kinase to phosphorylate the anti-anti-sigma factor domain at the canonical regulatory site, and the phosphatase domain antagonizes this activity.</text>
</comment>
<dbReference type="FunFam" id="3.60.40.10:FF:000005">
    <property type="entry name" value="Serine/threonine protein phosphatase"/>
    <property type="match status" value="1"/>
</dbReference>
<evidence type="ECO:0000256" key="11">
    <source>
        <dbReference type="ARBA" id="ARBA00023211"/>
    </source>
</evidence>
<dbReference type="Pfam" id="PF00989">
    <property type="entry name" value="PAS"/>
    <property type="match status" value="1"/>
</dbReference>
<dbReference type="InterPro" id="IPR052016">
    <property type="entry name" value="Bact_Sigma-Reg"/>
</dbReference>
<evidence type="ECO:0000256" key="7">
    <source>
        <dbReference type="ARBA" id="ARBA00022801"/>
    </source>
</evidence>
<evidence type="ECO:0000256" key="3">
    <source>
        <dbReference type="ARBA" id="ARBA00022679"/>
    </source>
</evidence>
<keyword evidence="10" id="KW-0904">Protein phosphatase</keyword>
<dbReference type="EC" id="3.1.3.16" evidence="1"/>
<evidence type="ECO:0000256" key="14">
    <source>
        <dbReference type="ARBA" id="ARBA00075117"/>
    </source>
</evidence>
<dbReference type="GO" id="GO:0006355">
    <property type="term" value="P:regulation of DNA-templated transcription"/>
    <property type="evidence" value="ECO:0007669"/>
    <property type="project" value="InterPro"/>
</dbReference>
<evidence type="ECO:0000256" key="8">
    <source>
        <dbReference type="ARBA" id="ARBA00022840"/>
    </source>
</evidence>
<comment type="catalytic activity">
    <reaction evidence="12">
        <text>O-phospho-L-seryl-[protein] + H2O = L-seryl-[protein] + phosphate</text>
        <dbReference type="Rhea" id="RHEA:20629"/>
        <dbReference type="Rhea" id="RHEA-COMP:9863"/>
        <dbReference type="Rhea" id="RHEA-COMP:11604"/>
        <dbReference type="ChEBI" id="CHEBI:15377"/>
        <dbReference type="ChEBI" id="CHEBI:29999"/>
        <dbReference type="ChEBI" id="CHEBI:43474"/>
        <dbReference type="ChEBI" id="CHEBI:83421"/>
        <dbReference type="EC" id="3.1.3.16"/>
    </reaction>
</comment>
<evidence type="ECO:0000256" key="9">
    <source>
        <dbReference type="ARBA" id="ARBA00022842"/>
    </source>
</evidence>
<dbReference type="SMART" id="SM00331">
    <property type="entry name" value="PP2C_SIG"/>
    <property type="match status" value="1"/>
</dbReference>
<dbReference type="PANTHER" id="PTHR43156">
    <property type="entry name" value="STAGE II SPORULATION PROTEIN E-RELATED"/>
    <property type="match status" value="1"/>
</dbReference>
<evidence type="ECO:0000256" key="15">
    <source>
        <dbReference type="ARBA" id="ARBA00081350"/>
    </source>
</evidence>
<sequence>MTGPAERDSGRDGHHATPGDVDTRFEALVDLVPSGVVVVDPWGRVSVWNTGAESILRWPSGDVLGADAISTTVAPSYQEAARKLVHRIRREGGWEGTVPLQRKDGQTRLCALRARGLRDVDGTPTGEILVVFSELPSSSGSSSETSAADERAALLRAERAAREELESVRDRLAFIVHASSRLASSLDVGMTLETVGDLVVPRFGRVCLIDLWDGRRLERVYVRDAESDRDDLVAQLRTLGGTQREDHPGIRAVLTGRPCVVAVTDPAQVARMYDDPRAAELINRAAQGRGFVAVPLITRGRVIGVLTLLGPGVAHGHELDPAEDLPVLEQVATRAAQSIENARLFDAERRLARNLQESERRQRRAALTLQRSLLPAWPHQPAELEVATRYFPGAEEAEVGGDWYDVIPVSSGRTALVIGDVMGRGLRAATLMGQVRTAVRAYARQDLPPKEILELLDGVVADLGEAQIVTCVYALFDSLRGTLTYASAGHMPLLIVDARGRARRLDHESGLPLGVARCAAPEHVVAVPANTMVVFYTDGLVEHRQRDVDSGIDELVDSLARASGTLEGVCDQVIDDLRPPTGYDDDVALLLARARDPATSPPPTAVPSATASAPPAS</sequence>
<dbReference type="CDD" id="cd00130">
    <property type="entry name" value="PAS"/>
    <property type="match status" value="1"/>
</dbReference>
<dbReference type="SUPFAM" id="SSF55781">
    <property type="entry name" value="GAF domain-like"/>
    <property type="match status" value="1"/>
</dbReference>
<dbReference type="AlphaFoldDB" id="A0A3D9V2K8"/>
<dbReference type="InterPro" id="IPR000014">
    <property type="entry name" value="PAS"/>
</dbReference>
<comment type="caution">
    <text evidence="18">The sequence shown here is derived from an EMBL/GenBank/DDBJ whole genome shotgun (WGS) entry which is preliminary data.</text>
</comment>
<dbReference type="InterPro" id="IPR036457">
    <property type="entry name" value="PPM-type-like_dom_sf"/>
</dbReference>
<evidence type="ECO:0000256" key="16">
    <source>
        <dbReference type="SAM" id="MobiDB-lite"/>
    </source>
</evidence>
<dbReference type="SUPFAM" id="SSF55785">
    <property type="entry name" value="PYP-like sensor domain (PAS domain)"/>
    <property type="match status" value="1"/>
</dbReference>
<keyword evidence="2" id="KW-0597">Phosphoprotein</keyword>
<keyword evidence="11" id="KW-0464">Manganese</keyword>
<gene>
    <name evidence="18" type="ORF">DFJ64_1351</name>
</gene>
<feature type="domain" description="PAS" evidence="17">
    <location>
        <begin position="21"/>
        <end position="92"/>
    </location>
</feature>
<dbReference type="InterPro" id="IPR029016">
    <property type="entry name" value="GAF-like_dom_sf"/>
</dbReference>
<proteinExistence type="predicted"/>
<dbReference type="InterPro" id="IPR003018">
    <property type="entry name" value="GAF"/>
</dbReference>
<evidence type="ECO:0000256" key="1">
    <source>
        <dbReference type="ARBA" id="ARBA00013081"/>
    </source>
</evidence>
<protein>
    <recommendedName>
        <fullName evidence="1">protein-serine/threonine phosphatase</fullName>
        <ecNumber evidence="1">3.1.3.16</ecNumber>
    </recommendedName>
    <alternativeName>
        <fullName evidence="15">Protein-serine/threonine phosphatase</fullName>
    </alternativeName>
    <alternativeName>
        <fullName evidence="14">Serine/threonine-protein kinase</fullName>
    </alternativeName>
</protein>
<keyword evidence="3" id="KW-0808">Transferase</keyword>
<evidence type="ECO:0000313" key="18">
    <source>
        <dbReference type="EMBL" id="REF35958.1"/>
    </source>
</evidence>
<dbReference type="Proteomes" id="UP000256485">
    <property type="component" value="Unassembled WGS sequence"/>
</dbReference>
<organism evidence="18 19">
    <name type="scientific">Thermasporomyces composti</name>
    <dbReference type="NCBI Taxonomy" id="696763"/>
    <lineage>
        <taxon>Bacteria</taxon>
        <taxon>Bacillati</taxon>
        <taxon>Actinomycetota</taxon>
        <taxon>Actinomycetes</taxon>
        <taxon>Propionibacteriales</taxon>
        <taxon>Nocardioidaceae</taxon>
        <taxon>Thermasporomyces</taxon>
    </lineage>
</organism>
<dbReference type="InterPro" id="IPR013767">
    <property type="entry name" value="PAS_fold"/>
</dbReference>
<keyword evidence="4" id="KW-0479">Metal-binding</keyword>
<dbReference type="Gene3D" id="3.30.450.20">
    <property type="entry name" value="PAS domain"/>
    <property type="match status" value="1"/>
</dbReference>
<dbReference type="EMBL" id="QTUC01000001">
    <property type="protein sequence ID" value="REF35958.1"/>
    <property type="molecule type" value="Genomic_DNA"/>
</dbReference>
<dbReference type="RefSeq" id="WP_115849657.1">
    <property type="nucleotide sequence ID" value="NZ_QTUC01000001.1"/>
</dbReference>
<evidence type="ECO:0000256" key="6">
    <source>
        <dbReference type="ARBA" id="ARBA00022777"/>
    </source>
</evidence>
<keyword evidence="5" id="KW-0547">Nucleotide-binding</keyword>
<feature type="region of interest" description="Disordered" evidence="16">
    <location>
        <begin position="1"/>
        <end position="20"/>
    </location>
</feature>
<keyword evidence="8" id="KW-0067">ATP-binding</keyword>
<evidence type="ECO:0000259" key="17">
    <source>
        <dbReference type="PROSITE" id="PS50112"/>
    </source>
</evidence>
<dbReference type="GO" id="GO:0004722">
    <property type="term" value="F:protein serine/threonine phosphatase activity"/>
    <property type="evidence" value="ECO:0007669"/>
    <property type="project" value="UniProtKB-EC"/>
</dbReference>
<dbReference type="Pfam" id="PF13185">
    <property type="entry name" value="GAF_2"/>
    <property type="match status" value="1"/>
</dbReference>
<dbReference type="SMART" id="SM00091">
    <property type="entry name" value="PAS"/>
    <property type="match status" value="1"/>
</dbReference>
<evidence type="ECO:0000256" key="5">
    <source>
        <dbReference type="ARBA" id="ARBA00022741"/>
    </source>
</evidence>
<evidence type="ECO:0000313" key="19">
    <source>
        <dbReference type="Proteomes" id="UP000256485"/>
    </source>
</evidence>
<dbReference type="PROSITE" id="PS50112">
    <property type="entry name" value="PAS"/>
    <property type="match status" value="1"/>
</dbReference>
<dbReference type="Gene3D" id="3.60.40.10">
    <property type="entry name" value="PPM-type phosphatase domain"/>
    <property type="match status" value="1"/>
</dbReference>
<keyword evidence="9" id="KW-0460">Magnesium</keyword>
<keyword evidence="6" id="KW-0418">Kinase</keyword>
<dbReference type="InterPro" id="IPR001932">
    <property type="entry name" value="PPM-type_phosphatase-like_dom"/>
</dbReference>
<feature type="compositionally biased region" description="Low complexity" evidence="16">
    <location>
        <begin position="606"/>
        <end position="617"/>
    </location>
</feature>
<dbReference type="Pfam" id="PF07228">
    <property type="entry name" value="SpoIIE"/>
    <property type="match status" value="1"/>
</dbReference>
<evidence type="ECO:0000256" key="4">
    <source>
        <dbReference type="ARBA" id="ARBA00022723"/>
    </source>
</evidence>
<keyword evidence="7" id="KW-0378">Hydrolase</keyword>
<evidence type="ECO:0000256" key="12">
    <source>
        <dbReference type="ARBA" id="ARBA00047761"/>
    </source>
</evidence>
<dbReference type="Gene3D" id="3.30.450.40">
    <property type="match status" value="1"/>
</dbReference>